<accession>A0AAV2DR76</accession>
<feature type="compositionally biased region" description="Basic and acidic residues" evidence="2">
    <location>
        <begin position="413"/>
        <end position="427"/>
    </location>
</feature>
<reference evidence="4 5" key="1">
    <citation type="submission" date="2024-04" db="EMBL/GenBank/DDBJ databases">
        <authorList>
            <person name="Fracassetti M."/>
        </authorList>
    </citation>
    <scope>NUCLEOTIDE SEQUENCE [LARGE SCALE GENOMIC DNA]</scope>
</reference>
<dbReference type="GO" id="GO:0008270">
    <property type="term" value="F:zinc ion binding"/>
    <property type="evidence" value="ECO:0007669"/>
    <property type="project" value="UniProtKB-KW"/>
</dbReference>
<keyword evidence="1" id="KW-0863">Zinc-finger</keyword>
<feature type="compositionally biased region" description="Low complexity" evidence="2">
    <location>
        <begin position="440"/>
        <end position="450"/>
    </location>
</feature>
<organism evidence="4 5">
    <name type="scientific">Linum trigynum</name>
    <dbReference type="NCBI Taxonomy" id="586398"/>
    <lineage>
        <taxon>Eukaryota</taxon>
        <taxon>Viridiplantae</taxon>
        <taxon>Streptophyta</taxon>
        <taxon>Embryophyta</taxon>
        <taxon>Tracheophyta</taxon>
        <taxon>Spermatophyta</taxon>
        <taxon>Magnoliopsida</taxon>
        <taxon>eudicotyledons</taxon>
        <taxon>Gunneridae</taxon>
        <taxon>Pentapetalae</taxon>
        <taxon>rosids</taxon>
        <taxon>fabids</taxon>
        <taxon>Malpighiales</taxon>
        <taxon>Linaceae</taxon>
        <taxon>Linum</taxon>
    </lineage>
</organism>
<evidence type="ECO:0000313" key="5">
    <source>
        <dbReference type="Proteomes" id="UP001497516"/>
    </source>
</evidence>
<dbReference type="InterPro" id="IPR040256">
    <property type="entry name" value="At4g02000-like"/>
</dbReference>
<keyword evidence="5" id="KW-1185">Reference proteome</keyword>
<dbReference type="Proteomes" id="UP001497516">
    <property type="component" value="Chromosome 3"/>
</dbReference>
<keyword evidence="1" id="KW-0862">Zinc</keyword>
<feature type="region of interest" description="Disordered" evidence="2">
    <location>
        <begin position="296"/>
        <end position="318"/>
    </location>
</feature>
<evidence type="ECO:0000256" key="2">
    <source>
        <dbReference type="SAM" id="MobiDB-lite"/>
    </source>
</evidence>
<sequence length="465" mass="52447">MAHVTADQVVQFSMEEVQSSKYRASHSLLGRVFTSRRISTTELRDSVISPWLIKGRIRVVLAKQGLVEFMLPNEEAKIWVLKRTPWVINDQIIHLRPWTPTVTKQTFDELAIAPFRIQLWDVKEDCCTQQFGRKMVGATIGRVLESGVFACQDTGAWFVKVKALVDFTKPLRSQIYAVNDDTGNFWVNLKYEYLPSFCYQCGRVGHSLRACPFDPPVRKERYGPHMATRKLGIRIYDTEESNPTYPRGAKSVWVNNSYRDPKERKVESSFAHGGEMQASPPQVLPRQLQATPRCVDSPGQMGFNRNPSPRGFRVSRSPSLKIGRSTRPVRAPIAAEAKEMTPSRQNGGRRINEARNREGNELLLDNSPEAIIGKEESQKAAAMNEAQDAPNITYRRRLLLEDMEDDFEPPQLVEKHPALVDDGESKKAGRKLVKKGWGNSPKSWPKGSPSPARPGKNLGPLCPAQ</sequence>
<dbReference type="GO" id="GO:0003676">
    <property type="term" value="F:nucleic acid binding"/>
    <property type="evidence" value="ECO:0007669"/>
    <property type="project" value="InterPro"/>
</dbReference>
<evidence type="ECO:0000259" key="3">
    <source>
        <dbReference type="PROSITE" id="PS50158"/>
    </source>
</evidence>
<proteinExistence type="predicted"/>
<gene>
    <name evidence="4" type="ORF">LTRI10_LOCUS17753</name>
</gene>
<dbReference type="InterPro" id="IPR025836">
    <property type="entry name" value="Zn_knuckle_CX2CX4HX4C"/>
</dbReference>
<dbReference type="InterPro" id="IPR001878">
    <property type="entry name" value="Znf_CCHC"/>
</dbReference>
<dbReference type="PANTHER" id="PTHR31286:SF167">
    <property type="entry name" value="OS09G0268800 PROTEIN"/>
    <property type="match status" value="1"/>
</dbReference>
<name>A0AAV2DR76_9ROSI</name>
<protein>
    <recommendedName>
        <fullName evidence="3">CCHC-type domain-containing protein</fullName>
    </recommendedName>
</protein>
<dbReference type="Pfam" id="PF14392">
    <property type="entry name" value="zf-CCHC_4"/>
    <property type="match status" value="1"/>
</dbReference>
<dbReference type="Pfam" id="PF14111">
    <property type="entry name" value="DUF4283"/>
    <property type="match status" value="1"/>
</dbReference>
<dbReference type="EMBL" id="OZ034816">
    <property type="protein sequence ID" value="CAL1375989.1"/>
    <property type="molecule type" value="Genomic_DNA"/>
</dbReference>
<dbReference type="InterPro" id="IPR025558">
    <property type="entry name" value="DUF4283"/>
</dbReference>
<dbReference type="PANTHER" id="PTHR31286">
    <property type="entry name" value="GLYCINE-RICH CELL WALL STRUCTURAL PROTEIN 1.8-LIKE"/>
    <property type="match status" value="1"/>
</dbReference>
<dbReference type="AlphaFoldDB" id="A0AAV2DR76"/>
<feature type="domain" description="CCHC-type" evidence="3">
    <location>
        <begin position="198"/>
        <end position="212"/>
    </location>
</feature>
<keyword evidence="1" id="KW-0479">Metal-binding</keyword>
<evidence type="ECO:0000313" key="4">
    <source>
        <dbReference type="EMBL" id="CAL1375989.1"/>
    </source>
</evidence>
<dbReference type="PROSITE" id="PS50158">
    <property type="entry name" value="ZF_CCHC"/>
    <property type="match status" value="1"/>
</dbReference>
<evidence type="ECO:0000256" key="1">
    <source>
        <dbReference type="PROSITE-ProRule" id="PRU00047"/>
    </source>
</evidence>
<feature type="region of interest" description="Disordered" evidence="2">
    <location>
        <begin position="405"/>
        <end position="465"/>
    </location>
</feature>